<organism evidence="3 4">
    <name type="scientific">Paractinoplanes pyxinae</name>
    <dbReference type="NCBI Taxonomy" id="2997416"/>
    <lineage>
        <taxon>Bacteria</taxon>
        <taxon>Bacillati</taxon>
        <taxon>Actinomycetota</taxon>
        <taxon>Actinomycetes</taxon>
        <taxon>Micromonosporales</taxon>
        <taxon>Micromonosporaceae</taxon>
        <taxon>Paractinoplanes</taxon>
    </lineage>
</organism>
<dbReference type="RefSeq" id="WP_267562113.1">
    <property type="nucleotide sequence ID" value="NZ_JAPNTZ010000003.1"/>
</dbReference>
<protein>
    <submittedName>
        <fullName evidence="3">PP2C family protein-serine/threonine phosphatase</fullName>
    </submittedName>
</protein>
<evidence type="ECO:0000259" key="2">
    <source>
        <dbReference type="SMART" id="SM00331"/>
    </source>
</evidence>
<keyword evidence="1" id="KW-0378">Hydrolase</keyword>
<evidence type="ECO:0000313" key="3">
    <source>
        <dbReference type="EMBL" id="MCY1138138.1"/>
    </source>
</evidence>
<feature type="domain" description="PPM-type phosphatase" evidence="2">
    <location>
        <begin position="168"/>
        <end position="386"/>
    </location>
</feature>
<dbReference type="SMART" id="SM00331">
    <property type="entry name" value="PP2C_SIG"/>
    <property type="match status" value="1"/>
</dbReference>
<name>A0ABT4AV67_9ACTN</name>
<dbReference type="InterPro" id="IPR036457">
    <property type="entry name" value="PPM-type-like_dom_sf"/>
</dbReference>
<sequence>MDRATDLRWYDAMCEILTGAHLWRPEEVAPALDEVVAPLGLRTRIWVVNYEQTSLTPLAQTGPVPSALPVSGTLAGRVFTRVRSAADEPNQRLWVPMVDGTDRLGVIEFTGAYPDSQEKCELIAGLVGHLMVSTRNRGDQLERARRSQPMSTAAELLWSVLPPLTASFDRAVVSAVLQPCYDVGGDGFDYAVDDGMLRLAVLDAVGRGLEAGLTCAVALAAIRSARRAGGELADQARAVDQALSEQFGDSRFVTAVLAELHLDTGRVRYINAGHPAPIVLRDGRAVRELKGGRRLPLGLGVHEKSFEIAEEAFEPDDRLLLYTDGVTEARTARGDRFGLARMTDLVERGAKSGLPAPETLRRLALAALEHQGGPPADDATLMMVEWSRAASLNTVPSAAQPDGEEETP</sequence>
<dbReference type="EMBL" id="JAPNTZ010000003">
    <property type="protein sequence ID" value="MCY1138138.1"/>
    <property type="molecule type" value="Genomic_DNA"/>
</dbReference>
<dbReference type="Pfam" id="PF07228">
    <property type="entry name" value="SpoIIE"/>
    <property type="match status" value="1"/>
</dbReference>
<dbReference type="PANTHER" id="PTHR43156:SF2">
    <property type="entry name" value="STAGE II SPORULATION PROTEIN E"/>
    <property type="match status" value="1"/>
</dbReference>
<gene>
    <name evidence="3" type="ORF">OWR29_09030</name>
</gene>
<dbReference type="PANTHER" id="PTHR43156">
    <property type="entry name" value="STAGE II SPORULATION PROTEIN E-RELATED"/>
    <property type="match status" value="1"/>
</dbReference>
<dbReference type="InterPro" id="IPR052016">
    <property type="entry name" value="Bact_Sigma-Reg"/>
</dbReference>
<dbReference type="Gene3D" id="3.60.40.10">
    <property type="entry name" value="PPM-type phosphatase domain"/>
    <property type="match status" value="1"/>
</dbReference>
<reference evidence="3" key="1">
    <citation type="submission" date="2022-11" db="EMBL/GenBank/DDBJ databases">
        <authorList>
            <person name="Somphong A."/>
            <person name="Phongsopitanun W."/>
        </authorList>
    </citation>
    <scope>NUCLEOTIDE SEQUENCE</scope>
    <source>
        <strain evidence="3">Pm04-4</strain>
    </source>
</reference>
<evidence type="ECO:0000313" key="4">
    <source>
        <dbReference type="Proteomes" id="UP001151002"/>
    </source>
</evidence>
<keyword evidence="4" id="KW-1185">Reference proteome</keyword>
<comment type="caution">
    <text evidence="3">The sequence shown here is derived from an EMBL/GenBank/DDBJ whole genome shotgun (WGS) entry which is preliminary data.</text>
</comment>
<evidence type="ECO:0000256" key="1">
    <source>
        <dbReference type="ARBA" id="ARBA00022801"/>
    </source>
</evidence>
<dbReference type="InterPro" id="IPR001932">
    <property type="entry name" value="PPM-type_phosphatase-like_dom"/>
</dbReference>
<accession>A0ABT4AV67</accession>
<proteinExistence type="predicted"/>
<dbReference type="SUPFAM" id="SSF81606">
    <property type="entry name" value="PP2C-like"/>
    <property type="match status" value="1"/>
</dbReference>
<dbReference type="Proteomes" id="UP001151002">
    <property type="component" value="Unassembled WGS sequence"/>
</dbReference>